<evidence type="ECO:0000256" key="2">
    <source>
        <dbReference type="SAM" id="MobiDB-lite"/>
    </source>
</evidence>
<dbReference type="AlphaFoldDB" id="A0A7R8ZT10"/>
<feature type="non-terminal residue" evidence="3">
    <location>
        <position position="1"/>
    </location>
</feature>
<proteinExistence type="predicted"/>
<feature type="region of interest" description="Disordered" evidence="2">
    <location>
        <begin position="127"/>
        <end position="167"/>
    </location>
</feature>
<gene>
    <name evidence="3" type="ORF">CTOB1V02_LOCUS13689</name>
</gene>
<evidence type="ECO:0000256" key="1">
    <source>
        <dbReference type="SAM" id="Coils"/>
    </source>
</evidence>
<organism evidence="3">
    <name type="scientific">Cyprideis torosa</name>
    <dbReference type="NCBI Taxonomy" id="163714"/>
    <lineage>
        <taxon>Eukaryota</taxon>
        <taxon>Metazoa</taxon>
        <taxon>Ecdysozoa</taxon>
        <taxon>Arthropoda</taxon>
        <taxon>Crustacea</taxon>
        <taxon>Oligostraca</taxon>
        <taxon>Ostracoda</taxon>
        <taxon>Podocopa</taxon>
        <taxon>Podocopida</taxon>
        <taxon>Cytherocopina</taxon>
        <taxon>Cytheroidea</taxon>
        <taxon>Cytherideidae</taxon>
        <taxon>Cyprideis</taxon>
    </lineage>
</organism>
<protein>
    <submittedName>
        <fullName evidence="3">Uncharacterized protein</fullName>
    </submittedName>
</protein>
<feature type="coiled-coil region" evidence="1">
    <location>
        <begin position="5"/>
        <end position="60"/>
    </location>
</feature>
<evidence type="ECO:0000313" key="3">
    <source>
        <dbReference type="EMBL" id="CAD7235874.1"/>
    </source>
</evidence>
<reference evidence="3" key="1">
    <citation type="submission" date="2020-11" db="EMBL/GenBank/DDBJ databases">
        <authorList>
            <person name="Tran Van P."/>
        </authorList>
    </citation>
    <scope>NUCLEOTIDE SEQUENCE</scope>
</reference>
<name>A0A7R8ZT10_9CRUS</name>
<accession>A0A7R8ZT10</accession>
<dbReference type="EMBL" id="OB675158">
    <property type="protein sequence ID" value="CAD7235874.1"/>
    <property type="molecule type" value="Genomic_DNA"/>
</dbReference>
<keyword evidence="1" id="KW-0175">Coiled coil</keyword>
<sequence length="167" mass="18821">MLKKAEASETLVQSLREQLKNADNRAKIAEDEKEALRLEVTALKQSRSSLEEKNAKLNSRLCQLARDKAASAASLEMLRAKAEEHKRRTPVGAMEKMKLEAKMAAKRKAFFRKLKIDETRKLRERLRALEEKLPPSSTSSSTSSRVTASNRPTFTERPKSSPQNAVV</sequence>